<dbReference type="AlphaFoldDB" id="A0A168G4M7"/>
<sequence>MPRISSCLSSHSTTILSPRAAVAEVWRRSLRSACFQTTSRPFHPIAPPPRSATTIDDPLDGRAGITASLVQRLIDSQFPRWSGLPVKPVAEDGQDNRTYRLGHSLTARLPTAAAYEQGVAKEDRWLEELAPALPLEIPSVKARGRPGQGYPYAWSVRGWIPGATLESRQEEVADWDTIAASLGRFIQALQKCDATGGPVAGAHCWFRGCSLHRYHDETMQALAAVRFDSRFSSAAASAAQVWTAALAEKEWEKPPVWFHGDLSAANLLVGDDGYLVAVIDFGTCGVGDPACDLVPAWTVFAGSARRRFKDAVSQDAATWARARGWALWKGLITLADETRTLQARSKAFAVVASVIEDHQLHLT</sequence>
<protein>
    <submittedName>
        <fullName evidence="2">Phosphotransferase</fullName>
    </submittedName>
</protein>
<dbReference type="SUPFAM" id="SSF56112">
    <property type="entry name" value="Protein kinase-like (PK-like)"/>
    <property type="match status" value="1"/>
</dbReference>
<keyword evidence="2" id="KW-0808">Transferase</keyword>
<dbReference type="InterPro" id="IPR011009">
    <property type="entry name" value="Kinase-like_dom_sf"/>
</dbReference>
<reference evidence="2 3" key="1">
    <citation type="journal article" date="2016" name="Genome Biol. Evol.">
        <title>Divergent and convergent evolution of fungal pathogenicity.</title>
        <authorList>
            <person name="Shang Y."/>
            <person name="Xiao G."/>
            <person name="Zheng P."/>
            <person name="Cen K."/>
            <person name="Zhan S."/>
            <person name="Wang C."/>
        </authorList>
    </citation>
    <scope>NUCLEOTIDE SEQUENCE [LARGE SCALE GENOMIC DNA]</scope>
    <source>
        <strain evidence="2 3">RCEF 1005</strain>
    </source>
</reference>
<dbReference type="EMBL" id="AZHF01000004">
    <property type="protein sequence ID" value="OAA76017.1"/>
    <property type="molecule type" value="Genomic_DNA"/>
</dbReference>
<dbReference type="Gene3D" id="3.90.1200.10">
    <property type="match status" value="1"/>
</dbReference>
<dbReference type="Pfam" id="PF01636">
    <property type="entry name" value="APH"/>
    <property type="match status" value="1"/>
</dbReference>
<evidence type="ECO:0000313" key="3">
    <source>
        <dbReference type="Proteomes" id="UP000076881"/>
    </source>
</evidence>
<dbReference type="Proteomes" id="UP000076881">
    <property type="component" value="Unassembled WGS sequence"/>
</dbReference>
<dbReference type="OrthoDB" id="8300194at2759"/>
<comment type="caution">
    <text evidence="2">The sequence shown here is derived from an EMBL/GenBank/DDBJ whole genome shotgun (WGS) entry which is preliminary data.</text>
</comment>
<evidence type="ECO:0000313" key="2">
    <source>
        <dbReference type="EMBL" id="OAA76017.1"/>
    </source>
</evidence>
<dbReference type="InterPro" id="IPR051678">
    <property type="entry name" value="AGP_Transferase"/>
</dbReference>
<dbReference type="CDD" id="cd05155">
    <property type="entry name" value="APH_ChoK_like_1"/>
    <property type="match status" value="1"/>
</dbReference>
<dbReference type="PANTHER" id="PTHR21310:SF42">
    <property type="entry name" value="BIFUNCTIONAL AAC_APH"/>
    <property type="match status" value="1"/>
</dbReference>
<dbReference type="InterPro" id="IPR002575">
    <property type="entry name" value="Aminoglycoside_PTrfase"/>
</dbReference>
<dbReference type="PANTHER" id="PTHR21310">
    <property type="entry name" value="AMINOGLYCOSIDE PHOSPHOTRANSFERASE-RELATED-RELATED"/>
    <property type="match status" value="1"/>
</dbReference>
<name>A0A168G4M7_CORDF</name>
<feature type="domain" description="Aminoglycoside phosphotransferase" evidence="1">
    <location>
        <begin position="91"/>
        <end position="325"/>
    </location>
</feature>
<evidence type="ECO:0000259" key="1">
    <source>
        <dbReference type="Pfam" id="PF01636"/>
    </source>
</evidence>
<keyword evidence="3" id="KW-1185">Reference proteome</keyword>
<accession>A0A168G4M7</accession>
<proteinExistence type="predicted"/>
<gene>
    <name evidence="2" type="ORF">LEL_05701</name>
</gene>
<dbReference type="Gene3D" id="3.30.200.20">
    <property type="entry name" value="Phosphorylase Kinase, domain 1"/>
    <property type="match status" value="1"/>
</dbReference>
<dbReference type="GO" id="GO:0016740">
    <property type="term" value="F:transferase activity"/>
    <property type="evidence" value="ECO:0007669"/>
    <property type="project" value="UniProtKB-KW"/>
</dbReference>
<organism evidence="2 3">
    <name type="scientific">Akanthomyces lecanii RCEF 1005</name>
    <dbReference type="NCBI Taxonomy" id="1081108"/>
    <lineage>
        <taxon>Eukaryota</taxon>
        <taxon>Fungi</taxon>
        <taxon>Dikarya</taxon>
        <taxon>Ascomycota</taxon>
        <taxon>Pezizomycotina</taxon>
        <taxon>Sordariomycetes</taxon>
        <taxon>Hypocreomycetidae</taxon>
        <taxon>Hypocreales</taxon>
        <taxon>Cordycipitaceae</taxon>
        <taxon>Akanthomyces</taxon>
        <taxon>Cordyceps confragosa</taxon>
    </lineage>
</organism>